<feature type="domain" description="Peptidoglycan binding-like" evidence="1">
    <location>
        <begin position="16"/>
        <end position="59"/>
    </location>
</feature>
<gene>
    <name evidence="3" type="ORF">ACFY8O_18430</name>
</gene>
<dbReference type="RefSeq" id="WP_387903557.1">
    <property type="nucleotide sequence ID" value="NZ_JBIBEG010000004.1"/>
</dbReference>
<dbReference type="EMBL" id="JBIBEG010000004">
    <property type="protein sequence ID" value="MFF5897896.1"/>
    <property type="molecule type" value="Genomic_DNA"/>
</dbReference>
<evidence type="ECO:0000259" key="1">
    <source>
        <dbReference type="Pfam" id="PF01471"/>
    </source>
</evidence>
<dbReference type="Proteomes" id="UP001602322">
    <property type="component" value="Unassembled WGS sequence"/>
</dbReference>
<dbReference type="Pfam" id="PF01551">
    <property type="entry name" value="Peptidase_M23"/>
    <property type="match status" value="1"/>
</dbReference>
<reference evidence="3 4" key="1">
    <citation type="submission" date="2024-10" db="EMBL/GenBank/DDBJ databases">
        <title>The Natural Products Discovery Center: Release of the First 8490 Sequenced Strains for Exploring Actinobacteria Biosynthetic Diversity.</title>
        <authorList>
            <person name="Kalkreuter E."/>
            <person name="Kautsar S.A."/>
            <person name="Yang D."/>
            <person name="Bader C.D."/>
            <person name="Teijaro C.N."/>
            <person name="Fluegel L."/>
            <person name="Davis C.M."/>
            <person name="Simpson J.R."/>
            <person name="Lauterbach L."/>
            <person name="Steele A.D."/>
            <person name="Gui C."/>
            <person name="Meng S."/>
            <person name="Li G."/>
            <person name="Viehrig K."/>
            <person name="Ye F."/>
            <person name="Su P."/>
            <person name="Kiefer A.F."/>
            <person name="Nichols A."/>
            <person name="Cepeda A.J."/>
            <person name="Yan W."/>
            <person name="Fan B."/>
            <person name="Jiang Y."/>
            <person name="Adhikari A."/>
            <person name="Zheng C.-J."/>
            <person name="Schuster L."/>
            <person name="Cowan T.M."/>
            <person name="Smanski M.J."/>
            <person name="Chevrette M.G."/>
            <person name="De Carvalho L.P.S."/>
            <person name="Shen B."/>
        </authorList>
    </citation>
    <scope>NUCLEOTIDE SEQUENCE [LARGE SCALE GENOMIC DNA]</scope>
    <source>
        <strain evidence="3 4">NPDC012540</strain>
    </source>
</reference>
<protein>
    <submittedName>
        <fullName evidence="3">Peptidoglycan DD-metalloendopeptidase family protein</fullName>
    </submittedName>
</protein>
<dbReference type="Pfam" id="PF01471">
    <property type="entry name" value="PG_binding_1"/>
    <property type="match status" value="1"/>
</dbReference>
<accession>A0ABW6X930</accession>
<dbReference type="InterPro" id="IPR002477">
    <property type="entry name" value="Peptidoglycan-bd-like"/>
</dbReference>
<dbReference type="InterPro" id="IPR016047">
    <property type="entry name" value="M23ase_b-sheet_dom"/>
</dbReference>
<dbReference type="PANTHER" id="PTHR21666:SF270">
    <property type="entry name" value="MUREIN HYDROLASE ACTIVATOR ENVC"/>
    <property type="match status" value="1"/>
</dbReference>
<dbReference type="SUPFAM" id="SSF51261">
    <property type="entry name" value="Duplicated hybrid motif"/>
    <property type="match status" value="1"/>
</dbReference>
<dbReference type="InterPro" id="IPR036365">
    <property type="entry name" value="PGBD-like_sf"/>
</dbReference>
<dbReference type="SUPFAM" id="SSF47090">
    <property type="entry name" value="PGBD-like"/>
    <property type="match status" value="1"/>
</dbReference>
<name>A0ABW6X930_9ACTN</name>
<dbReference type="Gene3D" id="2.70.70.10">
    <property type="entry name" value="Glucose Permease (Domain IIA)"/>
    <property type="match status" value="1"/>
</dbReference>
<evidence type="ECO:0000313" key="4">
    <source>
        <dbReference type="Proteomes" id="UP001602322"/>
    </source>
</evidence>
<comment type="caution">
    <text evidence="3">The sequence shown here is derived from an EMBL/GenBank/DDBJ whole genome shotgun (WGS) entry which is preliminary data.</text>
</comment>
<dbReference type="InterPro" id="IPR036366">
    <property type="entry name" value="PGBDSf"/>
</dbReference>
<organism evidence="3 4">
    <name type="scientific">Streptomyces argenteolus</name>
    <dbReference type="NCBI Taxonomy" id="67274"/>
    <lineage>
        <taxon>Bacteria</taxon>
        <taxon>Bacillati</taxon>
        <taxon>Actinomycetota</taxon>
        <taxon>Actinomycetes</taxon>
        <taxon>Kitasatosporales</taxon>
        <taxon>Streptomycetaceae</taxon>
        <taxon>Streptomyces</taxon>
    </lineage>
</organism>
<sequence>MATTIDLSEIRFGKTSEQVRTVQRALIHRGFDIPDGATGHFGEQTKKAYRAYQIKQGFKGDAADGVPGCRSLTDLGRLEHFEVDCGKAAAKAKEASPHGGRVATPVPGHKVSFEFFRPGPYAWKPDGIGRHTGQDFAAAAGSPVVAVRNGTVEWSNGEGGAYGQWIGLHADNGHVYTYCHLSARQVKRGQRVKAGQRIGKVGSTGNSTGPHLHFEMSKGSRWAYGQVAKPGW</sequence>
<dbReference type="CDD" id="cd12797">
    <property type="entry name" value="M23_peptidase"/>
    <property type="match status" value="1"/>
</dbReference>
<feature type="domain" description="M23ase beta-sheet core" evidence="2">
    <location>
        <begin position="130"/>
        <end position="220"/>
    </location>
</feature>
<keyword evidence="4" id="KW-1185">Reference proteome</keyword>
<dbReference type="InterPro" id="IPR050570">
    <property type="entry name" value="Cell_wall_metabolism_enzyme"/>
</dbReference>
<proteinExistence type="predicted"/>
<evidence type="ECO:0000313" key="3">
    <source>
        <dbReference type="EMBL" id="MFF5897896.1"/>
    </source>
</evidence>
<dbReference type="PANTHER" id="PTHR21666">
    <property type="entry name" value="PEPTIDASE-RELATED"/>
    <property type="match status" value="1"/>
</dbReference>
<evidence type="ECO:0000259" key="2">
    <source>
        <dbReference type="Pfam" id="PF01551"/>
    </source>
</evidence>
<dbReference type="Gene3D" id="1.10.101.10">
    <property type="entry name" value="PGBD-like superfamily/PGBD"/>
    <property type="match status" value="1"/>
</dbReference>
<dbReference type="InterPro" id="IPR011055">
    <property type="entry name" value="Dup_hybrid_motif"/>
</dbReference>